<evidence type="ECO:0000313" key="1">
    <source>
        <dbReference type="EMBL" id="PIO55560.1"/>
    </source>
</evidence>
<accession>A0A2G9TDX2</accession>
<protein>
    <submittedName>
        <fullName evidence="1">Uncharacterized protein</fullName>
    </submittedName>
</protein>
<evidence type="ECO:0000313" key="2">
    <source>
        <dbReference type="Proteomes" id="UP000230423"/>
    </source>
</evidence>
<dbReference type="EMBL" id="KZ385428">
    <property type="protein sequence ID" value="PIO55560.1"/>
    <property type="molecule type" value="Genomic_DNA"/>
</dbReference>
<dbReference type="AlphaFoldDB" id="A0A2G9TDX2"/>
<proteinExistence type="predicted"/>
<dbReference type="OrthoDB" id="10011303at2759"/>
<name>A0A2G9TDX2_TELCI</name>
<organism evidence="1 2">
    <name type="scientific">Teladorsagia circumcincta</name>
    <name type="common">Brown stomach worm</name>
    <name type="synonym">Ostertagia circumcincta</name>
    <dbReference type="NCBI Taxonomy" id="45464"/>
    <lineage>
        <taxon>Eukaryota</taxon>
        <taxon>Metazoa</taxon>
        <taxon>Ecdysozoa</taxon>
        <taxon>Nematoda</taxon>
        <taxon>Chromadorea</taxon>
        <taxon>Rhabditida</taxon>
        <taxon>Rhabditina</taxon>
        <taxon>Rhabditomorpha</taxon>
        <taxon>Strongyloidea</taxon>
        <taxon>Trichostrongylidae</taxon>
        <taxon>Teladorsagia</taxon>
    </lineage>
</organism>
<gene>
    <name evidence="1" type="ORF">TELCIR_23052</name>
</gene>
<reference evidence="1 2" key="1">
    <citation type="submission" date="2015-09" db="EMBL/GenBank/DDBJ databases">
        <title>Draft genome of the parasitic nematode Teladorsagia circumcincta isolate WARC Sus (inbred).</title>
        <authorList>
            <person name="Mitreva M."/>
        </authorList>
    </citation>
    <scope>NUCLEOTIDE SEQUENCE [LARGE SCALE GENOMIC DNA]</scope>
    <source>
        <strain evidence="1 2">S</strain>
    </source>
</reference>
<keyword evidence="2" id="KW-1185">Reference proteome</keyword>
<dbReference type="Proteomes" id="UP000230423">
    <property type="component" value="Unassembled WGS sequence"/>
</dbReference>
<feature type="non-terminal residue" evidence="1">
    <location>
        <position position="141"/>
    </location>
</feature>
<sequence>MTSDLYVSPFRRHSSQRTAGQDIMQSEKVVFTPTSAPSVKGVTVAGKLFVMNPEKWTLGVNTKLRLFGFPNFQDYIVVLPTEYYLGTILKERAAPPYEANNAHNLTCADLMYPPMAIAASRHHELLTHPKKCRLTAQHLER</sequence>